<keyword evidence="2" id="KW-1185">Reference proteome</keyword>
<proteinExistence type="predicted"/>
<evidence type="ECO:0000259" key="1">
    <source>
        <dbReference type="Pfam" id="PF03184"/>
    </source>
</evidence>
<name>A0A8B8GQ50_9HEMI</name>
<dbReference type="AlphaFoldDB" id="A0A8B8GQ50"/>
<dbReference type="Gene3D" id="1.10.10.10">
    <property type="entry name" value="Winged helix-like DNA-binding domain superfamily/Winged helix DNA-binding domain"/>
    <property type="match status" value="1"/>
</dbReference>
<sequence>MTTSVKRKKVTETMEQKLQALFRIDAGESLTKIAQELGVASKLDSVAKGYKVKKERVTLLPCSNASGDLKFPLLVIGKSVKPRAFKNVNMSALPAQYTSQKSAWMNGNIFKNWFFETFVPTTKTFLKQKKLPKKAVLFIDNAPCHPSESELRDGEIYVKFLPPNVTSLIQPMDQAAEAWEGVKPETLQKSWKKLWPNIPQENYRRDETTSNEDTDFIQVFQELKGCAEVEANDISEWINGDTDVGHQVLSDDEIVNACIENIEIEVDSSEDEDDGTDQSTGPTHGEATAMLEQLMTSRNKVKHLLLSY</sequence>
<dbReference type="InterPro" id="IPR004875">
    <property type="entry name" value="DDE_SF_endonuclease_dom"/>
</dbReference>
<dbReference type="PANTHER" id="PTHR19303">
    <property type="entry name" value="TRANSPOSON"/>
    <property type="match status" value="1"/>
</dbReference>
<evidence type="ECO:0000313" key="3">
    <source>
        <dbReference type="RefSeq" id="XP_025425198.1"/>
    </source>
</evidence>
<dbReference type="PANTHER" id="PTHR19303:SF16">
    <property type="entry name" value="JERKY PROTEIN HOMOLOG-LIKE"/>
    <property type="match status" value="1"/>
</dbReference>
<dbReference type="GO" id="GO:0005634">
    <property type="term" value="C:nucleus"/>
    <property type="evidence" value="ECO:0007669"/>
    <property type="project" value="TreeGrafter"/>
</dbReference>
<dbReference type="GO" id="GO:0003677">
    <property type="term" value="F:DNA binding"/>
    <property type="evidence" value="ECO:0007669"/>
    <property type="project" value="TreeGrafter"/>
</dbReference>
<dbReference type="Pfam" id="PF03184">
    <property type="entry name" value="DDE_1"/>
    <property type="match status" value="1"/>
</dbReference>
<dbReference type="RefSeq" id="XP_025425198.1">
    <property type="nucleotide sequence ID" value="XM_025569413.1"/>
</dbReference>
<gene>
    <name evidence="3" type="primary">LOC112694067</name>
</gene>
<accession>A0A8B8GQ50</accession>
<dbReference type="InterPro" id="IPR036388">
    <property type="entry name" value="WH-like_DNA-bd_sf"/>
</dbReference>
<protein>
    <submittedName>
        <fullName evidence="3">Jerky protein homolog-like</fullName>
    </submittedName>
</protein>
<dbReference type="GeneID" id="112694067"/>
<dbReference type="OrthoDB" id="8049557at2759"/>
<feature type="domain" description="DDE-1" evidence="1">
    <location>
        <begin position="54"/>
        <end position="174"/>
    </location>
</feature>
<evidence type="ECO:0000313" key="2">
    <source>
        <dbReference type="Proteomes" id="UP000694846"/>
    </source>
</evidence>
<reference evidence="3" key="1">
    <citation type="submission" date="2025-08" db="UniProtKB">
        <authorList>
            <consortium name="RefSeq"/>
        </authorList>
    </citation>
    <scope>IDENTIFICATION</scope>
    <source>
        <tissue evidence="3">Whole body</tissue>
    </source>
</reference>
<organism evidence="2 3">
    <name type="scientific">Sipha flava</name>
    <name type="common">yellow sugarcane aphid</name>
    <dbReference type="NCBI Taxonomy" id="143950"/>
    <lineage>
        <taxon>Eukaryota</taxon>
        <taxon>Metazoa</taxon>
        <taxon>Ecdysozoa</taxon>
        <taxon>Arthropoda</taxon>
        <taxon>Hexapoda</taxon>
        <taxon>Insecta</taxon>
        <taxon>Pterygota</taxon>
        <taxon>Neoptera</taxon>
        <taxon>Paraneoptera</taxon>
        <taxon>Hemiptera</taxon>
        <taxon>Sternorrhyncha</taxon>
        <taxon>Aphidomorpha</taxon>
        <taxon>Aphidoidea</taxon>
        <taxon>Aphididae</taxon>
        <taxon>Sipha</taxon>
    </lineage>
</organism>
<dbReference type="InterPro" id="IPR050863">
    <property type="entry name" value="CenT-Element_Derived"/>
</dbReference>
<dbReference type="Proteomes" id="UP000694846">
    <property type="component" value="Unplaced"/>
</dbReference>